<evidence type="ECO:0000256" key="1">
    <source>
        <dbReference type="ARBA" id="ARBA00001947"/>
    </source>
</evidence>
<dbReference type="PANTHER" id="PTHR22726">
    <property type="entry name" value="METALLOENDOPEPTIDASE OMA1"/>
    <property type="match status" value="1"/>
</dbReference>
<keyword evidence="3" id="KW-0479">Metal-binding</keyword>
<dbReference type="RefSeq" id="WP_379773188.1">
    <property type="nucleotide sequence ID" value="NZ_JBHSMZ010000015.1"/>
</dbReference>
<evidence type="ECO:0000256" key="4">
    <source>
        <dbReference type="ARBA" id="ARBA00022801"/>
    </source>
</evidence>
<feature type="domain" description="Peptidase M48" evidence="8">
    <location>
        <begin position="85"/>
        <end position="325"/>
    </location>
</feature>
<dbReference type="Proteomes" id="UP001596086">
    <property type="component" value="Unassembled WGS sequence"/>
</dbReference>
<proteinExistence type="predicted"/>
<dbReference type="EC" id="3.4.24.-" evidence="9"/>
<evidence type="ECO:0000313" key="9">
    <source>
        <dbReference type="EMBL" id="MFC5550504.1"/>
    </source>
</evidence>
<dbReference type="PANTHER" id="PTHR22726:SF1">
    <property type="entry name" value="METALLOENDOPEPTIDASE OMA1, MITOCHONDRIAL"/>
    <property type="match status" value="1"/>
</dbReference>
<dbReference type="Gene3D" id="3.30.2010.10">
    <property type="entry name" value="Metalloproteases ('zincins'), catalytic domain"/>
    <property type="match status" value="1"/>
</dbReference>
<gene>
    <name evidence="9" type="ORF">ACFPO9_18455</name>
</gene>
<evidence type="ECO:0000256" key="3">
    <source>
        <dbReference type="ARBA" id="ARBA00022723"/>
    </source>
</evidence>
<evidence type="ECO:0000256" key="5">
    <source>
        <dbReference type="ARBA" id="ARBA00022833"/>
    </source>
</evidence>
<dbReference type="InterPro" id="IPR001915">
    <property type="entry name" value="Peptidase_M48"/>
</dbReference>
<keyword evidence="7" id="KW-0732">Signal</keyword>
<dbReference type="GO" id="GO:0008237">
    <property type="term" value="F:metallopeptidase activity"/>
    <property type="evidence" value="ECO:0007669"/>
    <property type="project" value="UniProtKB-KW"/>
</dbReference>
<evidence type="ECO:0000259" key="8">
    <source>
        <dbReference type="Pfam" id="PF01435"/>
    </source>
</evidence>
<organism evidence="9 10">
    <name type="scientific">Massilia aerilata</name>
    <dbReference type="NCBI Taxonomy" id="453817"/>
    <lineage>
        <taxon>Bacteria</taxon>
        <taxon>Pseudomonadati</taxon>
        <taxon>Pseudomonadota</taxon>
        <taxon>Betaproteobacteria</taxon>
        <taxon>Burkholderiales</taxon>
        <taxon>Oxalobacteraceae</taxon>
        <taxon>Telluria group</taxon>
        <taxon>Massilia</taxon>
    </lineage>
</organism>
<evidence type="ECO:0000256" key="2">
    <source>
        <dbReference type="ARBA" id="ARBA00022670"/>
    </source>
</evidence>
<dbReference type="EMBL" id="JBHSMZ010000015">
    <property type="protein sequence ID" value="MFC5550504.1"/>
    <property type="molecule type" value="Genomic_DNA"/>
</dbReference>
<accession>A0ABW0S0U4</accession>
<feature type="chain" id="PRO_5047029075" evidence="7">
    <location>
        <begin position="21"/>
        <end position="550"/>
    </location>
</feature>
<name>A0ABW0S0U4_9BURK</name>
<keyword evidence="5" id="KW-0862">Zinc</keyword>
<keyword evidence="6 9" id="KW-0482">Metalloprotease</keyword>
<comment type="cofactor">
    <cofactor evidence="1">
        <name>Zn(2+)</name>
        <dbReference type="ChEBI" id="CHEBI:29105"/>
    </cofactor>
</comment>
<keyword evidence="10" id="KW-1185">Reference proteome</keyword>
<reference evidence="10" key="1">
    <citation type="journal article" date="2019" name="Int. J. Syst. Evol. Microbiol.">
        <title>The Global Catalogue of Microorganisms (GCM) 10K type strain sequencing project: providing services to taxonomists for standard genome sequencing and annotation.</title>
        <authorList>
            <consortium name="The Broad Institute Genomics Platform"/>
            <consortium name="The Broad Institute Genome Sequencing Center for Infectious Disease"/>
            <person name="Wu L."/>
            <person name="Ma J."/>
        </authorList>
    </citation>
    <scope>NUCLEOTIDE SEQUENCE [LARGE SCALE GENOMIC DNA]</scope>
    <source>
        <strain evidence="10">CGMCC 4.5798</strain>
    </source>
</reference>
<comment type="caution">
    <text evidence="9">The sequence shown here is derived from an EMBL/GenBank/DDBJ whole genome shotgun (WGS) entry which is preliminary data.</text>
</comment>
<sequence length="550" mass="60001">MRPASLAGALLLALAGICSAQETPPAQPAGESNFLSRFFGGADKTQLSKLRGVPYQTSNQAIGVDLDLLDRRAAGYGLVSAPALEQYANAVLRKLKEASGIPGLPGTVYISATDDMAAQTTADGNIFISYRWFDNLNNPRLKRGQEDTLAALLAHELGHIALGHHNSDFFANAAKWAQSYYAQAMLVKAALEKKLDGQIPLPEQAKKNLVKMQYVVEIIDSMAHPAWKRGQEEDADAFAIDLTHAAGYTYQEGVKRFLELNNSAEEVQNQRKTARLAALQADVDASLKVGKVDVAINGIGTQLSQQLQGLLTATHPDSTARITKTSAYAEKFYPREWIEDAEAPVSDQYRKVAMSKDNLELIEMYNGAFELEGMFASLTTEGVREALGKGEKLTRKVGLKNVDRNNWLLFYEYARTMRYASDLGQQAPLASALPAAPPPKAGRKKASPAAAPVLKLEEVEEALTVGETAMSFKPYQDRIKLALQSGHSDLALSILARTDKKFELARSTLPGTIGFYARAGKAERATELVSLCQKKYIDMRDECAKASQIK</sequence>
<feature type="signal peptide" evidence="7">
    <location>
        <begin position="1"/>
        <end position="20"/>
    </location>
</feature>
<keyword evidence="4 9" id="KW-0378">Hydrolase</keyword>
<dbReference type="Pfam" id="PF01435">
    <property type="entry name" value="Peptidase_M48"/>
    <property type="match status" value="1"/>
</dbReference>
<evidence type="ECO:0000256" key="6">
    <source>
        <dbReference type="ARBA" id="ARBA00023049"/>
    </source>
</evidence>
<evidence type="ECO:0000256" key="7">
    <source>
        <dbReference type="SAM" id="SignalP"/>
    </source>
</evidence>
<keyword evidence="2" id="KW-0645">Protease</keyword>
<dbReference type="InterPro" id="IPR051156">
    <property type="entry name" value="Mito/Outer_Membr_Metalloprot"/>
</dbReference>
<evidence type="ECO:0000313" key="10">
    <source>
        <dbReference type="Proteomes" id="UP001596086"/>
    </source>
</evidence>
<protein>
    <submittedName>
        <fullName evidence="9">M48 family metalloprotease</fullName>
        <ecNumber evidence="9">3.4.24.-</ecNumber>
    </submittedName>
</protein>